<dbReference type="SUPFAM" id="SSF50037">
    <property type="entry name" value="C-terminal domain of transcriptional repressors"/>
    <property type="match status" value="1"/>
</dbReference>
<reference evidence="3 4" key="1">
    <citation type="submission" date="2013-09" db="EMBL/GenBank/DDBJ databases">
        <title>Biodegradation of hydrocarbons in the deep terrestrial subsurface : characterization of a microbial consortium composed of two Desulfotomaculum species originating from a deep geological formation.</title>
        <authorList>
            <person name="Aullo T."/>
            <person name="Berlendis S."/>
            <person name="Lascourreges J.-F."/>
            <person name="Dessort D."/>
            <person name="Saint-Laurent S."/>
            <person name="Schraauwers B."/>
            <person name="Mas J."/>
            <person name="Magot M."/>
            <person name="Ranchou-Peyruse A."/>
        </authorList>
    </citation>
    <scope>NUCLEOTIDE SEQUENCE [LARGE SCALE GENOMIC DNA]</scope>
    <source>
        <strain evidence="3 4">Bs107</strain>
    </source>
</reference>
<evidence type="ECO:0000313" key="4">
    <source>
        <dbReference type="Proteomes" id="UP000222564"/>
    </source>
</evidence>
<sequence length="72" mass="8019">MTLDRIKRGQCFKINCIPDETVRAQAIRFGIAEGEWLTCEEVVPAGPIVIRKNRQQIALGRQLAKAIAVSLN</sequence>
<organism evidence="3 4">
    <name type="scientific">Desulforamulus profundi</name>
    <dbReference type="NCBI Taxonomy" id="1383067"/>
    <lineage>
        <taxon>Bacteria</taxon>
        <taxon>Bacillati</taxon>
        <taxon>Bacillota</taxon>
        <taxon>Clostridia</taxon>
        <taxon>Eubacteriales</taxon>
        <taxon>Peptococcaceae</taxon>
        <taxon>Desulforamulus</taxon>
    </lineage>
</organism>
<keyword evidence="4" id="KW-1185">Reference proteome</keyword>
<dbReference type="GO" id="GO:0046914">
    <property type="term" value="F:transition metal ion binding"/>
    <property type="evidence" value="ECO:0007669"/>
    <property type="project" value="InterPro"/>
</dbReference>
<feature type="domain" description="Ferrous iron transporter FeoA-like" evidence="2">
    <location>
        <begin position="1"/>
        <end position="71"/>
    </location>
</feature>
<dbReference type="Proteomes" id="UP000222564">
    <property type="component" value="Unassembled WGS sequence"/>
</dbReference>
<gene>
    <name evidence="3" type="ORF">P378_07320</name>
</gene>
<dbReference type="SMART" id="SM00899">
    <property type="entry name" value="FeoA"/>
    <property type="match status" value="1"/>
</dbReference>
<dbReference type="EMBL" id="AWQQ01000042">
    <property type="protein sequence ID" value="PHJ38797.1"/>
    <property type="molecule type" value="Genomic_DNA"/>
</dbReference>
<comment type="caution">
    <text evidence="3">The sequence shown here is derived from an EMBL/GenBank/DDBJ whole genome shotgun (WGS) entry which is preliminary data.</text>
</comment>
<dbReference type="RefSeq" id="WP_099082664.1">
    <property type="nucleotide sequence ID" value="NZ_AWQQ01000042.1"/>
</dbReference>
<proteinExistence type="predicted"/>
<keyword evidence="1" id="KW-0408">Iron</keyword>
<evidence type="ECO:0000259" key="2">
    <source>
        <dbReference type="SMART" id="SM00899"/>
    </source>
</evidence>
<dbReference type="InterPro" id="IPR008988">
    <property type="entry name" value="Transcriptional_repressor_C"/>
</dbReference>
<protein>
    <submittedName>
        <fullName evidence="3">Iron transporter</fullName>
    </submittedName>
</protein>
<dbReference type="AlphaFoldDB" id="A0A2C6M932"/>
<accession>A0A2C6M932</accession>
<dbReference type="Pfam" id="PF04023">
    <property type="entry name" value="FeoA"/>
    <property type="match status" value="1"/>
</dbReference>
<evidence type="ECO:0000313" key="3">
    <source>
        <dbReference type="EMBL" id="PHJ38797.1"/>
    </source>
</evidence>
<evidence type="ECO:0000256" key="1">
    <source>
        <dbReference type="ARBA" id="ARBA00023004"/>
    </source>
</evidence>
<dbReference type="InterPro" id="IPR038157">
    <property type="entry name" value="FeoA_core_dom"/>
</dbReference>
<dbReference type="InterPro" id="IPR007167">
    <property type="entry name" value="Fe-transptr_FeoA-like"/>
</dbReference>
<name>A0A2C6M932_9FIRM</name>
<dbReference type="Gene3D" id="2.30.30.90">
    <property type="match status" value="1"/>
</dbReference>
<dbReference type="OrthoDB" id="2111964at2"/>